<organism evidence="2 3">
    <name type="scientific">Mucuna pruriens</name>
    <name type="common">Velvet bean</name>
    <name type="synonym">Dolichos pruriens</name>
    <dbReference type="NCBI Taxonomy" id="157652"/>
    <lineage>
        <taxon>Eukaryota</taxon>
        <taxon>Viridiplantae</taxon>
        <taxon>Streptophyta</taxon>
        <taxon>Embryophyta</taxon>
        <taxon>Tracheophyta</taxon>
        <taxon>Spermatophyta</taxon>
        <taxon>Magnoliopsida</taxon>
        <taxon>eudicotyledons</taxon>
        <taxon>Gunneridae</taxon>
        <taxon>Pentapetalae</taxon>
        <taxon>rosids</taxon>
        <taxon>fabids</taxon>
        <taxon>Fabales</taxon>
        <taxon>Fabaceae</taxon>
        <taxon>Papilionoideae</taxon>
        <taxon>50 kb inversion clade</taxon>
        <taxon>NPAAA clade</taxon>
        <taxon>indigoferoid/millettioid clade</taxon>
        <taxon>Phaseoleae</taxon>
        <taxon>Mucuna</taxon>
    </lineage>
</organism>
<feature type="non-terminal residue" evidence="2">
    <location>
        <position position="1"/>
    </location>
</feature>
<dbReference type="Gene3D" id="3.30.70.270">
    <property type="match status" value="1"/>
</dbReference>
<dbReference type="AlphaFoldDB" id="A0A371F598"/>
<evidence type="ECO:0000259" key="1">
    <source>
        <dbReference type="PROSITE" id="PS50878"/>
    </source>
</evidence>
<dbReference type="Gene3D" id="1.10.340.70">
    <property type="match status" value="1"/>
</dbReference>
<dbReference type="InterPro" id="IPR000477">
    <property type="entry name" value="RT_dom"/>
</dbReference>
<dbReference type="InterPro" id="IPR043502">
    <property type="entry name" value="DNA/RNA_pol_sf"/>
</dbReference>
<dbReference type="EMBL" id="QJKJ01010521">
    <property type="protein sequence ID" value="RDX73451.1"/>
    <property type="molecule type" value="Genomic_DNA"/>
</dbReference>
<proteinExistence type="predicted"/>
<accession>A0A371F598</accession>
<dbReference type="Proteomes" id="UP000257109">
    <property type="component" value="Unassembled WGS sequence"/>
</dbReference>
<feature type="domain" description="Reverse transcriptase" evidence="1">
    <location>
        <begin position="1"/>
        <end position="67"/>
    </location>
</feature>
<comment type="caution">
    <text evidence="2">The sequence shown here is derived from an EMBL/GenBank/DDBJ whole genome shotgun (WGS) entry which is preliminary data.</text>
</comment>
<dbReference type="SUPFAM" id="SSF56672">
    <property type="entry name" value="DNA/RNA polymerases"/>
    <property type="match status" value="1"/>
</dbReference>
<reference evidence="2" key="1">
    <citation type="submission" date="2018-05" db="EMBL/GenBank/DDBJ databases">
        <title>Draft genome of Mucuna pruriens seed.</title>
        <authorList>
            <person name="Nnadi N.E."/>
            <person name="Vos R."/>
            <person name="Hasami M.H."/>
            <person name="Devisetty U.K."/>
            <person name="Aguiy J.C."/>
        </authorList>
    </citation>
    <scope>NUCLEOTIDE SEQUENCE [LARGE SCALE GENOMIC DNA]</scope>
    <source>
        <strain evidence="2">JCA_2017</strain>
    </source>
</reference>
<evidence type="ECO:0000313" key="3">
    <source>
        <dbReference type="Proteomes" id="UP000257109"/>
    </source>
</evidence>
<dbReference type="InterPro" id="IPR050951">
    <property type="entry name" value="Retrovirus_Pol_polyprotein"/>
</dbReference>
<dbReference type="PANTHER" id="PTHR37984">
    <property type="entry name" value="PROTEIN CBG26694"/>
    <property type="match status" value="1"/>
</dbReference>
<evidence type="ECO:0000313" key="2">
    <source>
        <dbReference type="EMBL" id="RDX73451.1"/>
    </source>
</evidence>
<gene>
    <name evidence="2" type="primary">pol</name>
    <name evidence="2" type="ORF">CR513_46945</name>
</gene>
<sequence>MNHVFRSLIGKCVLIYFDDILVYSTCLNDHLLHVRSVLEILRKETLYDNLEKFIFCTHEVIFLGYVVGSHGVKDRLIHAPILAHPNFAKSIELECDSYNVGIEFVIHSDRESLKHLKAKRHAKWIEFLEQFPYSIKHKQGKMNIVVNSLSRRYALIAMLETKLLELECLKVKPMPFCMHATNDDYFRHDGFLFKERRLCLSRSSIRDLLVKEAHKGALMAHFDKLKTYEILFEHFFWPYMRKYIHH</sequence>
<protein>
    <submittedName>
        <fullName evidence="2">Retrovirus-related Pol polyprotein from transposon 17.6</fullName>
    </submittedName>
</protein>
<dbReference type="InterPro" id="IPR043128">
    <property type="entry name" value="Rev_trsase/Diguanyl_cyclase"/>
</dbReference>
<dbReference type="PROSITE" id="PS50878">
    <property type="entry name" value="RT_POL"/>
    <property type="match status" value="1"/>
</dbReference>
<keyword evidence="3" id="KW-1185">Reference proteome</keyword>
<name>A0A371F598_MUCPR</name>
<dbReference type="PANTHER" id="PTHR37984:SF5">
    <property type="entry name" value="PROTEIN NYNRIN-LIKE"/>
    <property type="match status" value="1"/>
</dbReference>
<dbReference type="Pfam" id="PF17921">
    <property type="entry name" value="Integrase_H2C2"/>
    <property type="match status" value="1"/>
</dbReference>
<dbReference type="Pfam" id="PF00078">
    <property type="entry name" value="RVT_1"/>
    <property type="match status" value="1"/>
</dbReference>
<dbReference type="InterPro" id="IPR041588">
    <property type="entry name" value="Integrase_H2C2"/>
</dbReference>